<evidence type="ECO:0000313" key="3">
    <source>
        <dbReference type="Proteomes" id="UP000646749"/>
    </source>
</evidence>
<keyword evidence="3" id="KW-1185">Reference proteome</keyword>
<sequence>MDSSTEVFVIHRNLLLTVLSELLGGAASTEDEALACEIHEGEETSKLLRQSGSTRDRSIDRNGKS</sequence>
<gene>
    <name evidence="2" type="ORF">Pen02_80500</name>
</gene>
<reference evidence="2 3" key="1">
    <citation type="submission" date="2021-01" db="EMBL/GenBank/DDBJ databases">
        <title>Whole genome shotgun sequence of Plantactinospora endophytica NBRC 110450.</title>
        <authorList>
            <person name="Komaki H."/>
            <person name="Tamura T."/>
        </authorList>
    </citation>
    <scope>NUCLEOTIDE SEQUENCE [LARGE SCALE GENOMIC DNA]</scope>
    <source>
        <strain evidence="2 3">NBRC 110450</strain>
    </source>
</reference>
<evidence type="ECO:0000313" key="2">
    <source>
        <dbReference type="EMBL" id="GIG93114.1"/>
    </source>
</evidence>
<dbReference type="Proteomes" id="UP000646749">
    <property type="component" value="Unassembled WGS sequence"/>
</dbReference>
<proteinExistence type="predicted"/>
<accession>A0ABQ4EEG1</accession>
<feature type="compositionally biased region" description="Basic and acidic residues" evidence="1">
    <location>
        <begin position="54"/>
        <end position="65"/>
    </location>
</feature>
<feature type="region of interest" description="Disordered" evidence="1">
    <location>
        <begin position="45"/>
        <end position="65"/>
    </location>
</feature>
<organism evidence="2 3">
    <name type="scientific">Plantactinospora endophytica</name>
    <dbReference type="NCBI Taxonomy" id="673535"/>
    <lineage>
        <taxon>Bacteria</taxon>
        <taxon>Bacillati</taxon>
        <taxon>Actinomycetota</taxon>
        <taxon>Actinomycetes</taxon>
        <taxon>Micromonosporales</taxon>
        <taxon>Micromonosporaceae</taxon>
        <taxon>Plantactinospora</taxon>
    </lineage>
</organism>
<dbReference type="EMBL" id="BONW01000051">
    <property type="protein sequence ID" value="GIG93114.1"/>
    <property type="molecule type" value="Genomic_DNA"/>
</dbReference>
<name>A0ABQ4EEG1_9ACTN</name>
<protein>
    <submittedName>
        <fullName evidence="2">Uncharacterized protein</fullName>
    </submittedName>
</protein>
<evidence type="ECO:0000256" key="1">
    <source>
        <dbReference type="SAM" id="MobiDB-lite"/>
    </source>
</evidence>
<comment type="caution">
    <text evidence="2">The sequence shown here is derived from an EMBL/GenBank/DDBJ whole genome shotgun (WGS) entry which is preliminary data.</text>
</comment>